<evidence type="ECO:0000256" key="2">
    <source>
        <dbReference type="ARBA" id="ARBA00022723"/>
    </source>
</evidence>
<reference evidence="7 8" key="1">
    <citation type="submission" date="2018-10" db="EMBL/GenBank/DDBJ databases">
        <title>Transmission dynamics of multidrug resistant bacteria on intensive care unit surfaces.</title>
        <authorList>
            <person name="D'Souza A.W."/>
            <person name="Potter R.F."/>
            <person name="Wallace M."/>
            <person name="Shupe A."/>
            <person name="Patel S."/>
            <person name="Sun S."/>
            <person name="Gul D."/>
            <person name="Kwon J.H."/>
            <person name="Andleeb S."/>
            <person name="Burnham C.-A.D."/>
            <person name="Dantas G."/>
        </authorList>
    </citation>
    <scope>NUCLEOTIDE SEQUENCE [LARGE SCALE GENOMIC DNA]</scope>
    <source>
        <strain evidence="7 8">AS_373</strain>
    </source>
</reference>
<dbReference type="GO" id="GO:0033883">
    <property type="term" value="F:pyridoxal phosphatase activity"/>
    <property type="evidence" value="ECO:0007669"/>
    <property type="project" value="UniProtKB-EC"/>
</dbReference>
<dbReference type="Gene3D" id="3.30.1240.10">
    <property type="match status" value="1"/>
</dbReference>
<dbReference type="SUPFAM" id="SSF56784">
    <property type="entry name" value="HAD-like"/>
    <property type="match status" value="1"/>
</dbReference>
<dbReference type="Gene3D" id="3.40.50.1000">
    <property type="entry name" value="HAD superfamily/HAD-like"/>
    <property type="match status" value="1"/>
</dbReference>
<dbReference type="SFLD" id="SFLDG01144">
    <property type="entry name" value="C2.B.4:_PGP_Like"/>
    <property type="match status" value="1"/>
</dbReference>
<evidence type="ECO:0000256" key="5">
    <source>
        <dbReference type="ARBA" id="ARBA00034778"/>
    </source>
</evidence>
<dbReference type="NCBIfam" id="NF008213">
    <property type="entry name" value="PRK10976.1"/>
    <property type="match status" value="1"/>
</dbReference>
<dbReference type="GO" id="GO:0050308">
    <property type="term" value="F:sugar-phosphatase activity"/>
    <property type="evidence" value="ECO:0007669"/>
    <property type="project" value="UniProtKB-EC"/>
</dbReference>
<dbReference type="Proteomes" id="UP001187066">
    <property type="component" value="Unassembled WGS sequence"/>
</dbReference>
<dbReference type="NCBIfam" id="TIGR00099">
    <property type="entry name" value="Cof-subfamily"/>
    <property type="match status" value="1"/>
</dbReference>
<evidence type="ECO:0000313" key="6">
    <source>
        <dbReference type="EMBL" id="MDV7024976.1"/>
    </source>
</evidence>
<dbReference type="EC" id="3.1.3.23" evidence="6"/>
<dbReference type="InterPro" id="IPR006379">
    <property type="entry name" value="HAD-SF_hydro_IIB"/>
</dbReference>
<evidence type="ECO:0000256" key="1">
    <source>
        <dbReference type="ARBA" id="ARBA00001946"/>
    </source>
</evidence>
<protein>
    <submittedName>
        <fullName evidence="7">Sugar/pyridoxal phosphate phosphatase YigL</fullName>
        <ecNumber evidence="6">3.1.3.23</ecNumber>
        <ecNumber evidence="6">3.1.3.74</ecNumber>
    </submittedName>
</protein>
<sequence length="268" mass="29905">MYQVVASDLDGTLLSPDHTLSPFAKETLKLLTARGINFVFATGRHHVDVAQIRDNLEIKAYMITSNGARVHDTDGNLVFSHNLDRDIAADLFGVVHTNPDIVTNVYRNDDWFMNRHRPDEMKYFREAVFKYTLFEPGVLEPEGISKVFFTCDDHKKLLPLEQAINARWGDRVNVSFSTLTCLEVMAGGVSKGHALEAVSKAMGYSLKECIAFGDGMNDAEMLSMAGKGCIMANAHQRLKDLLPTLEVIGTNGENAVPHYLRRLFLNEA</sequence>
<dbReference type="EMBL" id="RHXB01000019">
    <property type="protein sequence ID" value="RSE22218.1"/>
    <property type="molecule type" value="Genomic_DNA"/>
</dbReference>
<keyword evidence="4" id="KW-0460">Magnesium</keyword>
<evidence type="ECO:0000313" key="7">
    <source>
        <dbReference type="EMBL" id="RSE22218.1"/>
    </source>
</evidence>
<dbReference type="PANTHER" id="PTHR47267:SF4">
    <property type="entry name" value="PYRIDOXAL PHOSPHATE PHOSPHATASE YIGL"/>
    <property type="match status" value="1"/>
</dbReference>
<dbReference type="CDD" id="cd07516">
    <property type="entry name" value="HAD_Pase"/>
    <property type="match status" value="1"/>
</dbReference>
<gene>
    <name evidence="7" type="primary">yigL</name>
    <name evidence="7" type="ORF">EGT71_21465</name>
    <name evidence="6" type="ORF">R4P48_20195</name>
</gene>
<dbReference type="Proteomes" id="UP000275331">
    <property type="component" value="Unassembled WGS sequence"/>
</dbReference>
<evidence type="ECO:0000313" key="8">
    <source>
        <dbReference type="Proteomes" id="UP000275331"/>
    </source>
</evidence>
<evidence type="ECO:0000256" key="4">
    <source>
        <dbReference type="ARBA" id="ARBA00022842"/>
    </source>
</evidence>
<evidence type="ECO:0000256" key="3">
    <source>
        <dbReference type="ARBA" id="ARBA00022801"/>
    </source>
</evidence>
<dbReference type="RefSeq" id="WP_125295474.1">
    <property type="nucleotide sequence ID" value="NZ_CP100494.1"/>
</dbReference>
<dbReference type="SFLD" id="SFLDG01140">
    <property type="entry name" value="C2.B:_Phosphomannomutase_and_P"/>
    <property type="match status" value="1"/>
</dbReference>
<dbReference type="InterPro" id="IPR036412">
    <property type="entry name" value="HAD-like_sf"/>
</dbReference>
<dbReference type="PROSITE" id="PS01229">
    <property type="entry name" value="COF_2"/>
    <property type="match status" value="1"/>
</dbReference>
<dbReference type="AlphaFoldDB" id="A0A3R9G482"/>
<dbReference type="EMBL" id="JAWLOF010000019">
    <property type="protein sequence ID" value="MDV7024976.1"/>
    <property type="molecule type" value="Genomic_DNA"/>
</dbReference>
<reference evidence="6 9" key="2">
    <citation type="submission" date="2023-10" db="EMBL/GenBank/DDBJ databases">
        <authorList>
            <person name="Dale J."/>
        </authorList>
    </citation>
    <scope>NUCLEOTIDE SEQUENCE [LARGE SCALE GENOMIC DNA]</scope>
    <source>
        <strain evidence="6 9">2023EL-00970</strain>
    </source>
</reference>
<comment type="caution">
    <text evidence="7">The sequence shown here is derived from an EMBL/GenBank/DDBJ whole genome shotgun (WGS) entry which is preliminary data.</text>
</comment>
<keyword evidence="9" id="KW-1185">Reference proteome</keyword>
<name>A0A3R9G482_9ENTR</name>
<organism evidence="7 8">
    <name type="scientific">Atlantibacter subterraneus</name>
    <dbReference type="NCBI Taxonomy" id="255519"/>
    <lineage>
        <taxon>Bacteria</taxon>
        <taxon>Pseudomonadati</taxon>
        <taxon>Pseudomonadota</taxon>
        <taxon>Gammaproteobacteria</taxon>
        <taxon>Enterobacterales</taxon>
        <taxon>Enterobacteriaceae</taxon>
        <taxon>Atlantibacter</taxon>
    </lineage>
</organism>
<dbReference type="SFLD" id="SFLDS00003">
    <property type="entry name" value="Haloacid_Dehalogenase"/>
    <property type="match status" value="1"/>
</dbReference>
<comment type="similarity">
    <text evidence="5">Belongs to the HAD-like hydrolase superfamily. Cof family.</text>
</comment>
<comment type="cofactor">
    <cofactor evidence="1">
        <name>Mg(2+)</name>
        <dbReference type="ChEBI" id="CHEBI:18420"/>
    </cofactor>
</comment>
<dbReference type="NCBIfam" id="TIGR01484">
    <property type="entry name" value="HAD-SF-IIB"/>
    <property type="match status" value="1"/>
</dbReference>
<dbReference type="InterPro" id="IPR000150">
    <property type="entry name" value="Cof"/>
</dbReference>
<keyword evidence="3 6" id="KW-0378">Hydrolase</keyword>
<dbReference type="GeneID" id="84667174"/>
<keyword evidence="2" id="KW-0479">Metal-binding</keyword>
<dbReference type="Pfam" id="PF08282">
    <property type="entry name" value="Hydrolase_3"/>
    <property type="match status" value="1"/>
</dbReference>
<proteinExistence type="inferred from homology"/>
<evidence type="ECO:0000313" key="9">
    <source>
        <dbReference type="Proteomes" id="UP001187066"/>
    </source>
</evidence>
<dbReference type="OrthoDB" id="5498330at2"/>
<dbReference type="EC" id="3.1.3.74" evidence="6"/>
<dbReference type="GO" id="GO:0000287">
    <property type="term" value="F:magnesium ion binding"/>
    <property type="evidence" value="ECO:0007669"/>
    <property type="project" value="UniProtKB-ARBA"/>
</dbReference>
<dbReference type="InterPro" id="IPR023214">
    <property type="entry name" value="HAD_sf"/>
</dbReference>
<dbReference type="PANTHER" id="PTHR47267">
    <property type="match status" value="1"/>
</dbReference>
<accession>A0A3R9G482</accession>
<dbReference type="PROSITE" id="PS01228">
    <property type="entry name" value="COF_1"/>
    <property type="match status" value="1"/>
</dbReference>